<dbReference type="PANTHER" id="PTHR35274:SF5">
    <property type="entry name" value="PROTEIN E6-LIKE"/>
    <property type="match status" value="1"/>
</dbReference>
<feature type="signal peptide" evidence="1">
    <location>
        <begin position="1"/>
        <end position="24"/>
    </location>
</feature>
<evidence type="ECO:0008006" key="3">
    <source>
        <dbReference type="Google" id="ProtNLM"/>
    </source>
</evidence>
<evidence type="ECO:0000313" key="2">
    <source>
        <dbReference type="EMBL" id="MPA58349.1"/>
    </source>
</evidence>
<feature type="chain" id="PRO_5022771238" description="Protein E6-like" evidence="1">
    <location>
        <begin position="25"/>
        <end position="236"/>
    </location>
</feature>
<keyword evidence="1" id="KW-0732">Signal</keyword>
<dbReference type="InterPro" id="IPR040290">
    <property type="entry name" value="Prot_E6-like"/>
</dbReference>
<evidence type="ECO:0000256" key="1">
    <source>
        <dbReference type="SAM" id="SignalP"/>
    </source>
</evidence>
<sequence length="236" mass="26809">MAHYAKHLCFLLLMVLALALHIEARESKFFTKVIRDSSNSTNTNAIKSEAPLLAPAQELAPALAPTPLKSEYGYGLYGHESSEFPPTKTTTTTTTTTIADVENEIPTEELSSTESYKEYNTGDAYNNNNNYYYNNNNGYSTSSNNINNNGYTNSYNNNNGYVTEKKGMSDTRYLENGKYYYNVKSENYYGNGYESVKESGNNERYYGNSENNYEFNTMEEYERQQGYPQSQEGYVP</sequence>
<dbReference type="EMBL" id="GHES01027790">
    <property type="protein sequence ID" value="MPA58349.1"/>
    <property type="molecule type" value="Transcribed_RNA"/>
</dbReference>
<proteinExistence type="predicted"/>
<dbReference type="AlphaFoldDB" id="A0A5B7AP09"/>
<protein>
    <recommendedName>
        <fullName evidence="3">Protein E6-like</fullName>
    </recommendedName>
</protein>
<name>A0A5B7AP09_DAVIN</name>
<reference evidence="2" key="1">
    <citation type="submission" date="2019-08" db="EMBL/GenBank/DDBJ databases">
        <title>Reference gene set and small RNA set construction with multiple tissues from Davidia involucrata Baill.</title>
        <authorList>
            <person name="Yang H."/>
            <person name="Zhou C."/>
            <person name="Li G."/>
            <person name="Wang J."/>
            <person name="Gao P."/>
            <person name="Wang M."/>
            <person name="Wang R."/>
            <person name="Zhao Y."/>
        </authorList>
    </citation>
    <scope>NUCLEOTIDE SEQUENCE</scope>
    <source>
        <tissue evidence="2">Mixed with DoveR01_LX</tissue>
    </source>
</reference>
<accession>A0A5B7AP09</accession>
<dbReference type="PANTHER" id="PTHR35274">
    <property type="entry name" value="E6-LIKE PROTEIN"/>
    <property type="match status" value="1"/>
</dbReference>
<gene>
    <name evidence="2" type="ORF">Din_027790</name>
</gene>
<organism evidence="2">
    <name type="scientific">Davidia involucrata</name>
    <name type="common">Dove tree</name>
    <dbReference type="NCBI Taxonomy" id="16924"/>
    <lineage>
        <taxon>Eukaryota</taxon>
        <taxon>Viridiplantae</taxon>
        <taxon>Streptophyta</taxon>
        <taxon>Embryophyta</taxon>
        <taxon>Tracheophyta</taxon>
        <taxon>Spermatophyta</taxon>
        <taxon>Magnoliopsida</taxon>
        <taxon>eudicotyledons</taxon>
        <taxon>Gunneridae</taxon>
        <taxon>Pentapetalae</taxon>
        <taxon>asterids</taxon>
        <taxon>Cornales</taxon>
        <taxon>Nyssaceae</taxon>
        <taxon>Davidia</taxon>
    </lineage>
</organism>